<dbReference type="AlphaFoldDB" id="A0A0D2PJP1"/>
<evidence type="ECO:0000313" key="1">
    <source>
        <dbReference type="EMBL" id="KJA28611.1"/>
    </source>
</evidence>
<accession>A0A0D2PJP1</accession>
<organism evidence="1 2">
    <name type="scientific">Hypholoma sublateritium (strain FD-334 SS-4)</name>
    <dbReference type="NCBI Taxonomy" id="945553"/>
    <lineage>
        <taxon>Eukaryota</taxon>
        <taxon>Fungi</taxon>
        <taxon>Dikarya</taxon>
        <taxon>Basidiomycota</taxon>
        <taxon>Agaricomycotina</taxon>
        <taxon>Agaricomycetes</taxon>
        <taxon>Agaricomycetidae</taxon>
        <taxon>Agaricales</taxon>
        <taxon>Agaricineae</taxon>
        <taxon>Strophariaceae</taxon>
        <taxon>Hypholoma</taxon>
    </lineage>
</organism>
<dbReference type="EMBL" id="KN817521">
    <property type="protein sequence ID" value="KJA28611.1"/>
    <property type="molecule type" value="Genomic_DNA"/>
</dbReference>
<keyword evidence="2" id="KW-1185">Reference proteome</keyword>
<protein>
    <submittedName>
        <fullName evidence="1">Uncharacterized protein</fullName>
    </submittedName>
</protein>
<sequence>MLTRLTVSTSRALDVRIEQAAQHATEDGESSLVRIRERTTLTCGLILFLRRPSTWTPSARCFCHSRTTHGAAPRRRARGL</sequence>
<dbReference type="Proteomes" id="UP000054270">
    <property type="component" value="Unassembled WGS sequence"/>
</dbReference>
<gene>
    <name evidence="1" type="ORF">HYPSUDRAFT_34053</name>
</gene>
<proteinExistence type="predicted"/>
<reference evidence="2" key="1">
    <citation type="submission" date="2014-04" db="EMBL/GenBank/DDBJ databases">
        <title>Evolutionary Origins and Diversification of the Mycorrhizal Mutualists.</title>
        <authorList>
            <consortium name="DOE Joint Genome Institute"/>
            <consortium name="Mycorrhizal Genomics Consortium"/>
            <person name="Kohler A."/>
            <person name="Kuo A."/>
            <person name="Nagy L.G."/>
            <person name="Floudas D."/>
            <person name="Copeland A."/>
            <person name="Barry K.W."/>
            <person name="Cichocki N."/>
            <person name="Veneault-Fourrey C."/>
            <person name="LaButti K."/>
            <person name="Lindquist E.A."/>
            <person name="Lipzen A."/>
            <person name="Lundell T."/>
            <person name="Morin E."/>
            <person name="Murat C."/>
            <person name="Riley R."/>
            <person name="Ohm R."/>
            <person name="Sun H."/>
            <person name="Tunlid A."/>
            <person name="Henrissat B."/>
            <person name="Grigoriev I.V."/>
            <person name="Hibbett D.S."/>
            <person name="Martin F."/>
        </authorList>
    </citation>
    <scope>NUCLEOTIDE SEQUENCE [LARGE SCALE GENOMIC DNA]</scope>
    <source>
        <strain evidence="2">FD-334 SS-4</strain>
    </source>
</reference>
<name>A0A0D2PJP1_HYPSF</name>
<evidence type="ECO:0000313" key="2">
    <source>
        <dbReference type="Proteomes" id="UP000054270"/>
    </source>
</evidence>